<dbReference type="Proteomes" id="UP000254236">
    <property type="component" value="Chromosome"/>
</dbReference>
<reference evidence="6 8" key="2">
    <citation type="submission" date="2018-08" db="EMBL/GenBank/DDBJ databases">
        <title>Brachybacterium saurashtrense DSM 23186.</title>
        <authorList>
            <person name="Li Y."/>
        </authorList>
    </citation>
    <scope>NUCLEOTIDE SEQUENCE [LARGE SCALE GENOMIC DNA]</scope>
    <source>
        <strain evidence="6 8">DSM 23186</strain>
    </source>
</reference>
<evidence type="ECO:0000313" key="6">
    <source>
        <dbReference type="EMBL" id="RRR24265.1"/>
    </source>
</evidence>
<dbReference type="KEGG" id="bsau:DWV08_13480"/>
<proteinExistence type="predicted"/>
<dbReference type="RefSeq" id="WP_115414273.1">
    <property type="nucleotide sequence ID" value="NZ_CP031356.1"/>
</dbReference>
<evidence type="ECO:0000256" key="2">
    <source>
        <dbReference type="ARBA" id="ARBA00022840"/>
    </source>
</evidence>
<evidence type="ECO:0000313" key="8">
    <source>
        <dbReference type="Proteomes" id="UP000282185"/>
    </source>
</evidence>
<dbReference type="InterPro" id="IPR015854">
    <property type="entry name" value="ABC_transpr_LolD-like"/>
</dbReference>
<dbReference type="Proteomes" id="UP000282185">
    <property type="component" value="Unassembled WGS sequence"/>
</dbReference>
<dbReference type="SUPFAM" id="SSF52540">
    <property type="entry name" value="P-loop containing nucleoside triphosphate hydrolases"/>
    <property type="match status" value="1"/>
</dbReference>
<dbReference type="GO" id="GO:0016887">
    <property type="term" value="F:ATP hydrolysis activity"/>
    <property type="evidence" value="ECO:0007669"/>
    <property type="project" value="InterPro"/>
</dbReference>
<keyword evidence="7" id="KW-1185">Reference proteome</keyword>
<dbReference type="GO" id="GO:0022857">
    <property type="term" value="F:transmembrane transporter activity"/>
    <property type="evidence" value="ECO:0007669"/>
    <property type="project" value="TreeGrafter"/>
</dbReference>
<name>A0A345YRH2_9MICO</name>
<gene>
    <name evidence="5" type="ORF">DWV08_13480</name>
    <name evidence="6" type="ORF">DXU92_05230</name>
</gene>
<dbReference type="GO" id="GO:0005886">
    <property type="term" value="C:plasma membrane"/>
    <property type="evidence" value="ECO:0007669"/>
    <property type="project" value="TreeGrafter"/>
</dbReference>
<evidence type="ECO:0000313" key="7">
    <source>
        <dbReference type="Proteomes" id="UP000254236"/>
    </source>
</evidence>
<dbReference type="InterPro" id="IPR003593">
    <property type="entry name" value="AAA+_ATPase"/>
</dbReference>
<sequence>MSAAHSATAPTGAPRESGSGPVAALHEVAFAYGAEPALRGVDLTLTPGERAAIMGPSGCGKSTLLHILAGVLRADAGTVEVLGEDLAALTERRRERLRLERIGMVFQFGDLIEELTLHENIALPLRLQGRSRAESGTLAHEVAERLGIADVAHRRAGEVSGGQAQRAAVARALAPRPPLVLADEPTGSLDTAAADAVMEAFTETVRELGQTVVVVTHDHRVAAHLDRLVTMRDGRVAG</sequence>
<dbReference type="PANTHER" id="PTHR24220:SF685">
    <property type="entry name" value="ABC TRANSPORTER RELATED"/>
    <property type="match status" value="1"/>
</dbReference>
<dbReference type="OrthoDB" id="5071054at2"/>
<accession>A0A345YRH2</accession>
<dbReference type="AlphaFoldDB" id="A0A345YRH2"/>
<evidence type="ECO:0000313" key="5">
    <source>
        <dbReference type="EMBL" id="AXK46524.1"/>
    </source>
</evidence>
<dbReference type="InterPro" id="IPR017871">
    <property type="entry name" value="ABC_transporter-like_CS"/>
</dbReference>
<keyword evidence="2 6" id="KW-0067">ATP-binding</keyword>
<dbReference type="PROSITE" id="PS00211">
    <property type="entry name" value="ABC_TRANSPORTER_1"/>
    <property type="match status" value="1"/>
</dbReference>
<evidence type="ECO:0000256" key="1">
    <source>
        <dbReference type="ARBA" id="ARBA00022741"/>
    </source>
</evidence>
<dbReference type="InterPro" id="IPR027417">
    <property type="entry name" value="P-loop_NTPase"/>
</dbReference>
<dbReference type="PANTHER" id="PTHR24220">
    <property type="entry name" value="IMPORT ATP-BINDING PROTEIN"/>
    <property type="match status" value="1"/>
</dbReference>
<keyword evidence="1" id="KW-0547">Nucleotide-binding</keyword>
<dbReference type="SMART" id="SM00382">
    <property type="entry name" value="AAA"/>
    <property type="match status" value="1"/>
</dbReference>
<organism evidence="6 8">
    <name type="scientific">Brachybacterium saurashtrense</name>
    <dbReference type="NCBI Taxonomy" id="556288"/>
    <lineage>
        <taxon>Bacteria</taxon>
        <taxon>Bacillati</taxon>
        <taxon>Actinomycetota</taxon>
        <taxon>Actinomycetes</taxon>
        <taxon>Micrococcales</taxon>
        <taxon>Dermabacteraceae</taxon>
        <taxon>Brachybacterium</taxon>
    </lineage>
</organism>
<dbReference type="GO" id="GO:0005524">
    <property type="term" value="F:ATP binding"/>
    <property type="evidence" value="ECO:0007669"/>
    <property type="project" value="UniProtKB-KW"/>
</dbReference>
<dbReference type="PROSITE" id="PS50893">
    <property type="entry name" value="ABC_TRANSPORTER_2"/>
    <property type="match status" value="1"/>
</dbReference>
<dbReference type="InterPro" id="IPR003439">
    <property type="entry name" value="ABC_transporter-like_ATP-bd"/>
</dbReference>
<reference evidence="5 7" key="1">
    <citation type="submission" date="2018-07" db="EMBL/GenBank/DDBJ databases">
        <title>Brachybacterium saurashtrense DSM 23186 genome sequence.</title>
        <authorList>
            <person name="Guo L."/>
        </authorList>
    </citation>
    <scope>NUCLEOTIDE SEQUENCE [LARGE SCALE GENOMIC DNA]</scope>
    <source>
        <strain evidence="5 7">DSM 23186</strain>
    </source>
</reference>
<protein>
    <submittedName>
        <fullName evidence="6">ATP-binding cassette domain-containing protein</fullName>
    </submittedName>
</protein>
<evidence type="ECO:0000259" key="4">
    <source>
        <dbReference type="PROSITE" id="PS50893"/>
    </source>
</evidence>
<feature type="domain" description="ABC transporter" evidence="4">
    <location>
        <begin position="23"/>
        <end position="237"/>
    </location>
</feature>
<feature type="region of interest" description="Disordered" evidence="3">
    <location>
        <begin position="1"/>
        <end position="20"/>
    </location>
</feature>
<dbReference type="Gene3D" id="3.40.50.300">
    <property type="entry name" value="P-loop containing nucleotide triphosphate hydrolases"/>
    <property type="match status" value="1"/>
</dbReference>
<dbReference type="EMBL" id="CP031356">
    <property type="protein sequence ID" value="AXK46524.1"/>
    <property type="molecule type" value="Genomic_DNA"/>
</dbReference>
<evidence type="ECO:0000256" key="3">
    <source>
        <dbReference type="SAM" id="MobiDB-lite"/>
    </source>
</evidence>
<dbReference type="EMBL" id="QSWH01000002">
    <property type="protein sequence ID" value="RRR24265.1"/>
    <property type="molecule type" value="Genomic_DNA"/>
</dbReference>
<dbReference type="Pfam" id="PF00005">
    <property type="entry name" value="ABC_tran"/>
    <property type="match status" value="1"/>
</dbReference>